<dbReference type="WBParaSite" id="ACAC_0000420101-mRNA-1">
    <property type="protein sequence ID" value="ACAC_0000420101-mRNA-1"/>
    <property type="gene ID" value="ACAC_0000420101"/>
</dbReference>
<reference evidence="2" key="2">
    <citation type="submission" date="2017-02" db="UniProtKB">
        <authorList>
            <consortium name="WormBaseParasite"/>
        </authorList>
    </citation>
    <scope>IDENTIFICATION</scope>
</reference>
<evidence type="ECO:0000313" key="2">
    <source>
        <dbReference type="WBParaSite" id="ACAC_0000420101-mRNA-1"/>
    </source>
</evidence>
<name>A0A0K0D2A6_ANGCA</name>
<dbReference type="Proteomes" id="UP000035642">
    <property type="component" value="Unassembled WGS sequence"/>
</dbReference>
<dbReference type="AlphaFoldDB" id="A0A0K0D2A6"/>
<protein>
    <submittedName>
        <fullName evidence="2">Beta-lactamase domain-containing protein</fullName>
    </submittedName>
</protein>
<proteinExistence type="predicted"/>
<sequence>LTSGFQGIAGDYAGARTTSEDGPFRTSHSRFNTTFETVVGIDDFAIRAHFVGDLLCKIHEGGRFIASYATTMPIVKMTDRSTFGSALDFELHSQSDTFFVYSIIKV</sequence>
<keyword evidence="1" id="KW-1185">Reference proteome</keyword>
<organism evidence="1 2">
    <name type="scientific">Angiostrongylus cantonensis</name>
    <name type="common">Rat lungworm</name>
    <dbReference type="NCBI Taxonomy" id="6313"/>
    <lineage>
        <taxon>Eukaryota</taxon>
        <taxon>Metazoa</taxon>
        <taxon>Ecdysozoa</taxon>
        <taxon>Nematoda</taxon>
        <taxon>Chromadorea</taxon>
        <taxon>Rhabditida</taxon>
        <taxon>Rhabditina</taxon>
        <taxon>Rhabditomorpha</taxon>
        <taxon>Strongyloidea</taxon>
        <taxon>Metastrongylidae</taxon>
        <taxon>Angiostrongylus</taxon>
    </lineage>
</organism>
<reference evidence="1" key="1">
    <citation type="submission" date="2012-09" db="EMBL/GenBank/DDBJ databases">
        <authorList>
            <person name="Martin A.A."/>
        </authorList>
    </citation>
    <scope>NUCLEOTIDE SEQUENCE</scope>
</reference>
<evidence type="ECO:0000313" key="1">
    <source>
        <dbReference type="Proteomes" id="UP000035642"/>
    </source>
</evidence>
<accession>A0A0K0D2A6</accession>